<dbReference type="InterPro" id="IPR006357">
    <property type="entry name" value="HAD-SF_hydro_IIA"/>
</dbReference>
<sequence>MPPSRISREEVLKFDTFLFDADGVLWTGSSAIPGAVEFVKTLTSSGKRVYIISNNSTKSLDHYMSKIKKLGFEGVDSDHVITPAFVLAAYFRDHPEYHGQKVYLMGTENLKKMLETIGKVECFGTGPDHFSDHSKCDFMFSLDLSVIPKAVVCSYDAHLSYPKIMRAATYLKRKEIDFFVTNEDYTFPGPDPNMVIPGSGCTSAAVRAVSGRTPTIIGKPHKPIADFLKKNEQIDPSRTVMFGDRLDTDILFANNNGFKSCLMLTGIHSLDDVAKAEQRGETSLIPTHTEETPAKPPQQQTWISKLLTGQQIDPAGWQKQSHSSLLSSSEYIYEFATHNFRPGEKERYLDSFGKYKNELKEKLPSVELIGSFTVSYGRTRDQAIHLWRYTNGFKDVDSSIQLHSSDDAVCAADSDVAKLCGRRKNIIVKSFSYWREPEQRPPSHVYDLRSYVLTPGSMIEWANAWAKGITFRRDANQDVGGFFAQVGQLYIVYHIWAYPSMCARNDTRHATWAKPGWDATVAYTGTLPFRVFHF</sequence>
<dbReference type="NCBIfam" id="TIGR01452">
    <property type="entry name" value="PGP_euk"/>
    <property type="match status" value="1"/>
</dbReference>
<dbReference type="SUPFAM" id="SSF54909">
    <property type="entry name" value="Dimeric alpha+beta barrel"/>
    <property type="match status" value="2"/>
</dbReference>
<dbReference type="NCBIfam" id="TIGR01460">
    <property type="entry name" value="HAD-SF-IIA"/>
    <property type="match status" value="1"/>
</dbReference>
<keyword evidence="4" id="KW-1185">Reference proteome</keyword>
<gene>
    <name evidence="3" type="ORF">NBR_LOCUS21306</name>
</gene>
<dbReference type="InterPro" id="IPR012577">
    <property type="entry name" value="NIPSNAP"/>
</dbReference>
<dbReference type="SUPFAM" id="SSF56784">
    <property type="entry name" value="HAD-like"/>
    <property type="match status" value="1"/>
</dbReference>
<reference evidence="3 4" key="2">
    <citation type="submission" date="2018-11" db="EMBL/GenBank/DDBJ databases">
        <authorList>
            <consortium name="Pathogen Informatics"/>
        </authorList>
    </citation>
    <scope>NUCLEOTIDE SEQUENCE [LARGE SCALE GENOMIC DNA]</scope>
</reference>
<dbReference type="OMA" id="IMKAANF"/>
<reference evidence="5" key="1">
    <citation type="submission" date="2017-02" db="UniProtKB">
        <authorList>
            <consortium name="WormBaseParasite"/>
        </authorList>
    </citation>
    <scope>IDENTIFICATION</scope>
</reference>
<evidence type="ECO:0000256" key="1">
    <source>
        <dbReference type="ARBA" id="ARBA00022801"/>
    </source>
</evidence>
<feature type="domain" description="NIPSNAP" evidence="2">
    <location>
        <begin position="446"/>
        <end position="527"/>
    </location>
</feature>
<evidence type="ECO:0000313" key="3">
    <source>
        <dbReference type="EMBL" id="VDL85052.1"/>
    </source>
</evidence>
<organism evidence="5">
    <name type="scientific">Nippostrongylus brasiliensis</name>
    <name type="common">Rat hookworm</name>
    <dbReference type="NCBI Taxonomy" id="27835"/>
    <lineage>
        <taxon>Eukaryota</taxon>
        <taxon>Metazoa</taxon>
        <taxon>Ecdysozoa</taxon>
        <taxon>Nematoda</taxon>
        <taxon>Chromadorea</taxon>
        <taxon>Rhabditida</taxon>
        <taxon>Rhabditina</taxon>
        <taxon>Rhabditomorpha</taxon>
        <taxon>Strongyloidea</taxon>
        <taxon>Heligmosomidae</taxon>
        <taxon>Nippostrongylus</taxon>
    </lineage>
</organism>
<dbReference type="InterPro" id="IPR006349">
    <property type="entry name" value="PGP_euk"/>
</dbReference>
<evidence type="ECO:0000259" key="2">
    <source>
        <dbReference type="Pfam" id="PF07978"/>
    </source>
</evidence>
<dbReference type="AlphaFoldDB" id="A0A0N4YVN3"/>
<feature type="domain" description="NIPSNAP" evidence="2">
    <location>
        <begin position="333"/>
        <end position="391"/>
    </location>
</feature>
<dbReference type="PANTHER" id="PTHR19288:SF93">
    <property type="entry name" value="FI11325P-RELATED"/>
    <property type="match status" value="1"/>
</dbReference>
<dbReference type="EMBL" id="UYSL01026167">
    <property type="protein sequence ID" value="VDL85052.1"/>
    <property type="molecule type" value="Genomic_DNA"/>
</dbReference>
<dbReference type="GO" id="GO:0016791">
    <property type="term" value="F:phosphatase activity"/>
    <property type="evidence" value="ECO:0007669"/>
    <property type="project" value="InterPro"/>
</dbReference>
<evidence type="ECO:0000313" key="5">
    <source>
        <dbReference type="WBParaSite" id="NBR_0002130501-mRNA-1"/>
    </source>
</evidence>
<keyword evidence="1" id="KW-0378">Hydrolase</keyword>
<dbReference type="Proteomes" id="UP000271162">
    <property type="component" value="Unassembled WGS sequence"/>
</dbReference>
<dbReference type="Gene3D" id="3.30.70.100">
    <property type="match status" value="2"/>
</dbReference>
<dbReference type="Pfam" id="PF13242">
    <property type="entry name" value="Hydrolase_like"/>
    <property type="match status" value="1"/>
</dbReference>
<dbReference type="InterPro" id="IPR011008">
    <property type="entry name" value="Dimeric_a/b-barrel"/>
</dbReference>
<dbReference type="WBParaSite" id="NBR_0002130501-mRNA-1">
    <property type="protein sequence ID" value="NBR_0002130501-mRNA-1"/>
    <property type="gene ID" value="NBR_0002130501"/>
</dbReference>
<proteinExistence type="predicted"/>
<protein>
    <submittedName>
        <fullName evidence="5">NIPSNAP domain-containing protein</fullName>
    </submittedName>
</protein>
<dbReference type="PANTHER" id="PTHR19288">
    <property type="entry name" value="4-NITROPHENYLPHOSPHATASE-RELATED"/>
    <property type="match status" value="1"/>
</dbReference>
<name>A0A0N4YVN3_NIPBR</name>
<accession>A0A0N4YVN3</accession>
<evidence type="ECO:0000313" key="4">
    <source>
        <dbReference type="Proteomes" id="UP000271162"/>
    </source>
</evidence>
<dbReference type="Pfam" id="PF13344">
    <property type="entry name" value="Hydrolase_6"/>
    <property type="match status" value="1"/>
</dbReference>
<dbReference type="InterPro" id="IPR036412">
    <property type="entry name" value="HAD-like_sf"/>
</dbReference>
<dbReference type="Gene3D" id="3.40.50.1000">
    <property type="entry name" value="HAD superfamily/HAD-like"/>
    <property type="match status" value="2"/>
</dbReference>
<dbReference type="InterPro" id="IPR023214">
    <property type="entry name" value="HAD_sf"/>
</dbReference>
<dbReference type="GO" id="GO:0005737">
    <property type="term" value="C:cytoplasm"/>
    <property type="evidence" value="ECO:0007669"/>
    <property type="project" value="TreeGrafter"/>
</dbReference>
<dbReference type="Pfam" id="PF07978">
    <property type="entry name" value="NIPSNAP"/>
    <property type="match status" value="2"/>
</dbReference>
<dbReference type="STRING" id="27835.A0A0N4YVN3"/>